<proteinExistence type="predicted"/>
<protein>
    <submittedName>
        <fullName evidence="1">Uncharacterized protein</fullName>
    </submittedName>
</protein>
<sequence>MHTPNNEQLEKLEIEARSIEDALVTHARAWALDQGSFTRQFLLQEARLAVVNQAEVTDKVVGEVPALKAEVAEVCDELAAMFEEWSASVDLSKAKIVAQDPRTTFLELTKPFHQAFGNAFIRRGYNSGSGSRDWTSDSANWHFYIPETGTARNPFMKYDPSAAKDLSDLWSSWATIARQITSTKEQIQRSQAARLWDADQDLPNLL</sequence>
<dbReference type="Proteomes" id="UP001226577">
    <property type="component" value="Unassembled WGS sequence"/>
</dbReference>
<accession>A0ABT9S0L5</accession>
<keyword evidence="2" id="KW-1185">Reference proteome</keyword>
<comment type="caution">
    <text evidence="1">The sequence shown here is derived from an EMBL/GenBank/DDBJ whole genome shotgun (WGS) entry which is preliminary data.</text>
</comment>
<organism evidence="1 2">
    <name type="scientific">Pseudarthrobacter enclensis</name>
    <dbReference type="NCBI Taxonomy" id="993070"/>
    <lineage>
        <taxon>Bacteria</taxon>
        <taxon>Bacillati</taxon>
        <taxon>Actinomycetota</taxon>
        <taxon>Actinomycetes</taxon>
        <taxon>Micrococcales</taxon>
        <taxon>Micrococcaceae</taxon>
        <taxon>Pseudarthrobacter</taxon>
    </lineage>
</organism>
<dbReference type="RefSeq" id="WP_307310934.1">
    <property type="nucleotide sequence ID" value="NZ_JAUSRE010000022.1"/>
</dbReference>
<reference evidence="1 2" key="1">
    <citation type="submission" date="2023-07" db="EMBL/GenBank/DDBJ databases">
        <title>Sorghum-associated microbial communities from plants grown in Nebraska, USA.</title>
        <authorList>
            <person name="Schachtman D."/>
        </authorList>
    </citation>
    <scope>NUCLEOTIDE SEQUENCE [LARGE SCALE GENOMIC DNA]</scope>
    <source>
        <strain evidence="1 2">CC222</strain>
    </source>
</reference>
<name>A0ABT9S0L5_9MICC</name>
<gene>
    <name evidence="1" type="ORF">J2X98_003696</name>
</gene>
<dbReference type="EMBL" id="JAUSRE010000022">
    <property type="protein sequence ID" value="MDP9890084.1"/>
    <property type="molecule type" value="Genomic_DNA"/>
</dbReference>
<evidence type="ECO:0000313" key="2">
    <source>
        <dbReference type="Proteomes" id="UP001226577"/>
    </source>
</evidence>
<evidence type="ECO:0000313" key="1">
    <source>
        <dbReference type="EMBL" id="MDP9890084.1"/>
    </source>
</evidence>